<reference evidence="5 6" key="2">
    <citation type="submission" date="2019-01" db="EMBL/GenBank/DDBJ databases">
        <title>The decoding of complex shrimp genome reveals the adaptation for benthos swimmer, frequently molting mechanism and breeding impact on genome.</title>
        <authorList>
            <person name="Sun Y."/>
            <person name="Gao Y."/>
            <person name="Yu Y."/>
        </authorList>
    </citation>
    <scope>NUCLEOTIDE SEQUENCE [LARGE SCALE GENOMIC DNA]</scope>
    <source>
        <tissue evidence="5">Muscle</tissue>
    </source>
</reference>
<sequence length="1215" mass="131822">MIHSASGKSGKCLHYLGGESWSRWCFPLISPLRTRGRKVVGTINQRGNMTLIVRAMGRGLRRSPAVHYHPGGARQPQGPYQCPVRMPFRSPRALLQRAAPDGDASPLGTPPGRWHSRLGDASRALLSACGSWSRLSLLAGRDGASRIVCPLDIDQVFFSRVNAVPKSLPGATRASVNLASPASNANHKKTLTQPSPLSPPPPDILRNYAASFLLRSYYVVCLGYDPRIPRLTFPSQPPSPPSPPPAPASLLVHNSRLEMLPTMFVVEADPALLQARDEDGYTPLHLATIAGNKAVVKYLISKGADISALDNEKHTVIHWATVCGEVELLELLIEAGANPSTPDIHGAYPLHYAAQMCGPNSEMGNDIRVGLMVLRKLLQSGVDVSVTDQDGRQPLLWAASAEVRPSHVYCPSGSADAILALVNAGASVSAEDKDGLTALHCAASRGHLDCLDCLVTLCGAEVDTLDSNGCTPLFYAVTLGHADCTQLLLHHGAHTDRQDRKGRTPAHCGAAKGQLETLKLLHQKGADLWRRNVKGDLPLHEACQSGRKDLVVWLLSMRPDTVNAPNLDGRCPLHIAAINNNIEMCKILMDQQAAVNPIMRNSRGQLLTPLDAAVARSNRGCAKYLQLHGGVPASKLTDKHALQKAMQRALEASQHGSTGATPSDLTGDELMSSSASSALKSNRSTMTASPVNTEAQTDTGDLKRGGAGDTETRKPQSRDAQESGYSDSLMPERDSDEDGPTDPERNTDDEDGAPHASKKTKTKTRRRRAQKLREDRQGAMVIAEDVMMPKRRSNFSFARHHQARAAADSPVVEPKNPRAREEGRARRRRGRANGDVGSDEDFPDDGDSAGSGVEDDEEGDEDALRKLGVSGHRRPGVRRGQVKSGAMSGGPKKVENMDSNLRRRAKKGISHPTEMSITQAMQATMRKYALERRLFQQLLELKRVQIKNTRANEQVLIKRMVDAYMKEGVQLGIRGYNGPYNFQSYEKYLYDQLRYLQSSQSNKIPAFKPTDDVERLSRALRRQEILELPDPLMTPRDPHTCNHTTHRCHHAAHAYTGVPCAAYLGHRGKKKNQLSLPKIAGSTNANGGSSSLGASPGPASGGSLGRNRPGEPIGLRNYDPKRPLTVELQHGNTRQQITLPTEILDKNKKYHLTFTIKPSAPGQDGLSPSKDGSASPKRSASAPEGIVPDEAVQAEPRPELRSAPAEGRTEASVND</sequence>
<proteinExistence type="predicted"/>
<feature type="repeat" description="ANK" evidence="3">
    <location>
        <begin position="501"/>
        <end position="533"/>
    </location>
</feature>
<dbReference type="SMART" id="SM00248">
    <property type="entry name" value="ANK"/>
    <property type="match status" value="10"/>
</dbReference>
<dbReference type="PANTHER" id="PTHR24123:SF33">
    <property type="entry name" value="PROTEIN HOS4"/>
    <property type="match status" value="1"/>
</dbReference>
<dbReference type="Gene3D" id="1.25.40.20">
    <property type="entry name" value="Ankyrin repeat-containing domain"/>
    <property type="match status" value="3"/>
</dbReference>
<gene>
    <name evidence="5" type="ORF">C7M84_013271</name>
</gene>
<feature type="compositionally biased region" description="Low complexity" evidence="4">
    <location>
        <begin position="1080"/>
        <end position="1098"/>
    </location>
</feature>
<protein>
    <submittedName>
        <fullName evidence="5">Ankyrin repeat-containing protein</fullName>
    </submittedName>
</protein>
<feature type="compositionally biased region" description="Basic and acidic residues" evidence="4">
    <location>
        <begin position="700"/>
        <end position="721"/>
    </location>
</feature>
<dbReference type="Proteomes" id="UP000283509">
    <property type="component" value="Unassembled WGS sequence"/>
</dbReference>
<dbReference type="InterPro" id="IPR036770">
    <property type="entry name" value="Ankyrin_rpt-contain_sf"/>
</dbReference>
<dbReference type="SUPFAM" id="SSF48403">
    <property type="entry name" value="Ankyrin repeat"/>
    <property type="match status" value="1"/>
</dbReference>
<feature type="repeat" description="ANK" evidence="3">
    <location>
        <begin position="345"/>
        <end position="389"/>
    </location>
</feature>
<dbReference type="Pfam" id="PF12796">
    <property type="entry name" value="Ank_2"/>
    <property type="match status" value="3"/>
</dbReference>
<evidence type="ECO:0000256" key="4">
    <source>
        <dbReference type="SAM" id="MobiDB-lite"/>
    </source>
</evidence>
<dbReference type="PANTHER" id="PTHR24123">
    <property type="entry name" value="ANKYRIN REPEAT-CONTAINING"/>
    <property type="match status" value="1"/>
</dbReference>
<dbReference type="Pfam" id="PF00023">
    <property type="entry name" value="Ank"/>
    <property type="match status" value="1"/>
</dbReference>
<dbReference type="OrthoDB" id="10258888at2759"/>
<feature type="compositionally biased region" description="Basic residues" evidence="4">
    <location>
        <begin position="756"/>
        <end position="770"/>
    </location>
</feature>
<accession>A0A423SWU7</accession>
<feature type="repeat" description="ANK" evidence="3">
    <location>
        <begin position="568"/>
        <end position="600"/>
    </location>
</feature>
<feature type="compositionally biased region" description="Basic residues" evidence="4">
    <location>
        <begin position="871"/>
        <end position="881"/>
    </location>
</feature>
<evidence type="ECO:0000313" key="6">
    <source>
        <dbReference type="Proteomes" id="UP000283509"/>
    </source>
</evidence>
<comment type="caution">
    <text evidence="5">The sequence shown here is derived from an EMBL/GenBank/DDBJ whole genome shotgun (WGS) entry which is preliminary data.</text>
</comment>
<dbReference type="EMBL" id="QCYY01002655">
    <property type="protein sequence ID" value="ROT68588.1"/>
    <property type="molecule type" value="Genomic_DNA"/>
</dbReference>
<dbReference type="PROSITE" id="PS50088">
    <property type="entry name" value="ANK_REPEAT"/>
    <property type="match status" value="7"/>
</dbReference>
<dbReference type="InterPro" id="IPR002110">
    <property type="entry name" value="Ankyrin_rpt"/>
</dbReference>
<feature type="region of interest" description="Disordered" evidence="4">
    <location>
        <begin position="1078"/>
        <end position="1119"/>
    </location>
</feature>
<feature type="compositionally biased region" description="Polar residues" evidence="4">
    <location>
        <begin position="679"/>
        <end position="699"/>
    </location>
</feature>
<feature type="repeat" description="ANK" evidence="3">
    <location>
        <begin position="312"/>
        <end position="344"/>
    </location>
</feature>
<dbReference type="AlphaFoldDB" id="A0A423SWU7"/>
<feature type="repeat" description="ANK" evidence="3">
    <location>
        <begin position="434"/>
        <end position="467"/>
    </location>
</feature>
<keyword evidence="2 3" id="KW-0040">ANK repeat</keyword>
<keyword evidence="6" id="KW-1185">Reference proteome</keyword>
<dbReference type="STRING" id="6689.A0A423SWU7"/>
<feature type="repeat" description="ANK" evidence="3">
    <location>
        <begin position="468"/>
        <end position="500"/>
    </location>
</feature>
<feature type="region of interest" description="Disordered" evidence="4">
    <location>
        <begin position="644"/>
        <end position="780"/>
    </location>
</feature>
<feature type="compositionally biased region" description="Acidic residues" evidence="4">
    <location>
        <begin position="734"/>
        <end position="751"/>
    </location>
</feature>
<reference evidence="5 6" key="1">
    <citation type="submission" date="2018-04" db="EMBL/GenBank/DDBJ databases">
        <authorList>
            <person name="Zhang X."/>
            <person name="Yuan J."/>
            <person name="Li F."/>
            <person name="Xiang J."/>
        </authorList>
    </citation>
    <scope>NUCLEOTIDE SEQUENCE [LARGE SCALE GENOMIC DNA]</scope>
    <source>
        <tissue evidence="5">Muscle</tissue>
    </source>
</reference>
<feature type="compositionally biased region" description="Acidic residues" evidence="4">
    <location>
        <begin position="837"/>
        <end position="861"/>
    </location>
</feature>
<evidence type="ECO:0000256" key="2">
    <source>
        <dbReference type="ARBA" id="ARBA00023043"/>
    </source>
</evidence>
<feature type="repeat" description="ANK" evidence="3">
    <location>
        <begin position="279"/>
        <end position="311"/>
    </location>
</feature>
<feature type="compositionally biased region" description="Basic and acidic residues" evidence="4">
    <location>
        <begin position="815"/>
        <end position="824"/>
    </location>
</feature>
<dbReference type="InterPro" id="IPR051165">
    <property type="entry name" value="Multifunctional_ANK_Repeat"/>
</dbReference>
<feature type="region of interest" description="Disordered" evidence="4">
    <location>
        <begin position="1156"/>
        <end position="1215"/>
    </location>
</feature>
<dbReference type="PROSITE" id="PS50297">
    <property type="entry name" value="ANK_REP_REGION"/>
    <property type="match status" value="5"/>
</dbReference>
<evidence type="ECO:0000313" key="5">
    <source>
        <dbReference type="EMBL" id="ROT68588.1"/>
    </source>
</evidence>
<feature type="compositionally biased region" description="Polar residues" evidence="4">
    <location>
        <begin position="654"/>
        <end position="664"/>
    </location>
</feature>
<feature type="region of interest" description="Disordered" evidence="4">
    <location>
        <begin position="179"/>
        <end position="202"/>
    </location>
</feature>
<feature type="region of interest" description="Disordered" evidence="4">
    <location>
        <begin position="800"/>
        <end position="899"/>
    </location>
</feature>
<evidence type="ECO:0000256" key="3">
    <source>
        <dbReference type="PROSITE-ProRule" id="PRU00023"/>
    </source>
</evidence>
<evidence type="ECO:0000256" key="1">
    <source>
        <dbReference type="ARBA" id="ARBA00022737"/>
    </source>
</evidence>
<name>A0A423SWU7_PENVA</name>
<keyword evidence="1" id="KW-0677">Repeat</keyword>
<organism evidence="5 6">
    <name type="scientific">Penaeus vannamei</name>
    <name type="common">Whiteleg shrimp</name>
    <name type="synonym">Litopenaeus vannamei</name>
    <dbReference type="NCBI Taxonomy" id="6689"/>
    <lineage>
        <taxon>Eukaryota</taxon>
        <taxon>Metazoa</taxon>
        <taxon>Ecdysozoa</taxon>
        <taxon>Arthropoda</taxon>
        <taxon>Crustacea</taxon>
        <taxon>Multicrustacea</taxon>
        <taxon>Malacostraca</taxon>
        <taxon>Eumalacostraca</taxon>
        <taxon>Eucarida</taxon>
        <taxon>Decapoda</taxon>
        <taxon>Dendrobranchiata</taxon>
        <taxon>Penaeoidea</taxon>
        <taxon>Penaeidae</taxon>
        <taxon>Penaeus</taxon>
    </lineage>
</organism>